<keyword evidence="2" id="KW-0812">Transmembrane</keyword>
<dbReference type="EMBL" id="JBHUCM010000053">
    <property type="protein sequence ID" value="MFD1545983.1"/>
    <property type="molecule type" value="Genomic_DNA"/>
</dbReference>
<dbReference type="Proteomes" id="UP001597097">
    <property type="component" value="Unassembled WGS sequence"/>
</dbReference>
<name>A0ABW4GUG1_9ACTN</name>
<sequence length="562" mass="61081">MTKHDGLSQFAADHAEWFARSAYLLTGDPERARDLAIQALVTTGRRWSVHRWNRPVEAVLSTLYRAYLVGPAEPPAGFPLAGMSPLGRVAVVAQFHDGLDPHRAAQLVGTWMPGALQEETERVRATHPHLLDLGDEAATEPRPHEAIEALGDSPWAAPWQADDLAAPPSPWTAPPSPAPLAPSPALVRLAAELPVAVPMDVAQTAPRLVLRRRLVMRSVFTTLSFAGAGAFVALTIVALSALANSAERAAQRADAPISEPDLTPTELDPTPTAEEPQPDPLPERLDEPISRAYQGFCNSDAPYDTRKPPECAQWRLVGKSGTEWRLDASQAAKQTTTVPDVAVSQDGRRVAYLDTQNDYVVRDLATGKYKTFAIRLHGSDPEFVSSRNGRYFAVNFLQSGADSPMLDFTKGRTTYGAWTMAITDDGKRVIDESMASEASSDTKIKLAGRRFRVDAEVGISGAALSPDGRTLAVADDDERVITLDTRTGHVTKLRRLVDEDGAQEIDTVERWLNANEVMVRLSDEDDEVYLAAVDVHTGKTRDLDAGDLEYGDVLGAFTARNS</sequence>
<evidence type="ECO:0000256" key="1">
    <source>
        <dbReference type="SAM" id="MobiDB-lite"/>
    </source>
</evidence>
<proteinExistence type="predicted"/>
<evidence type="ECO:0000313" key="3">
    <source>
        <dbReference type="EMBL" id="MFD1545983.1"/>
    </source>
</evidence>
<evidence type="ECO:0000256" key="2">
    <source>
        <dbReference type="SAM" id="Phobius"/>
    </source>
</evidence>
<accession>A0ABW4GUG1</accession>
<feature type="region of interest" description="Disordered" evidence="1">
    <location>
        <begin position="158"/>
        <end position="177"/>
    </location>
</feature>
<feature type="compositionally biased region" description="Low complexity" evidence="1">
    <location>
        <begin position="259"/>
        <end position="275"/>
    </location>
</feature>
<feature type="region of interest" description="Disordered" evidence="1">
    <location>
        <begin position="252"/>
        <end position="285"/>
    </location>
</feature>
<dbReference type="RefSeq" id="WP_219537624.1">
    <property type="nucleotide sequence ID" value="NZ_JAHKRM010000039.1"/>
</dbReference>
<keyword evidence="2" id="KW-0472">Membrane</keyword>
<keyword evidence="2" id="KW-1133">Transmembrane helix</keyword>
<evidence type="ECO:0000313" key="4">
    <source>
        <dbReference type="Proteomes" id="UP001597097"/>
    </source>
</evidence>
<organism evidence="3 4">
    <name type="scientific">Nonomuraea guangzhouensis</name>
    <dbReference type="NCBI Taxonomy" id="1291555"/>
    <lineage>
        <taxon>Bacteria</taxon>
        <taxon>Bacillati</taxon>
        <taxon>Actinomycetota</taxon>
        <taxon>Actinomycetes</taxon>
        <taxon>Streptosporangiales</taxon>
        <taxon>Streptosporangiaceae</taxon>
        <taxon>Nonomuraea</taxon>
    </lineage>
</organism>
<feature type="transmembrane region" description="Helical" evidence="2">
    <location>
        <begin position="219"/>
        <end position="243"/>
    </location>
</feature>
<gene>
    <name evidence="3" type="ORF">ACFSJ0_53710</name>
</gene>
<evidence type="ECO:0008006" key="5">
    <source>
        <dbReference type="Google" id="ProtNLM"/>
    </source>
</evidence>
<keyword evidence="4" id="KW-1185">Reference proteome</keyword>
<reference evidence="4" key="1">
    <citation type="journal article" date="2019" name="Int. J. Syst. Evol. Microbiol.">
        <title>The Global Catalogue of Microorganisms (GCM) 10K type strain sequencing project: providing services to taxonomists for standard genome sequencing and annotation.</title>
        <authorList>
            <consortium name="The Broad Institute Genomics Platform"/>
            <consortium name="The Broad Institute Genome Sequencing Center for Infectious Disease"/>
            <person name="Wu L."/>
            <person name="Ma J."/>
        </authorList>
    </citation>
    <scope>NUCLEOTIDE SEQUENCE [LARGE SCALE GENOMIC DNA]</scope>
    <source>
        <strain evidence="4">CGMCC 1.15399</strain>
    </source>
</reference>
<protein>
    <recommendedName>
        <fullName evidence="5">WD40 repeat domain-containing protein</fullName>
    </recommendedName>
</protein>
<comment type="caution">
    <text evidence="3">The sequence shown here is derived from an EMBL/GenBank/DDBJ whole genome shotgun (WGS) entry which is preliminary data.</text>
</comment>
<feature type="compositionally biased region" description="Pro residues" evidence="1">
    <location>
        <begin position="167"/>
        <end position="177"/>
    </location>
</feature>